<proteinExistence type="evidence at transcript level"/>
<dbReference type="PANTHER" id="PTHR44825">
    <property type="match status" value="1"/>
</dbReference>
<dbReference type="SUPFAM" id="SSF46565">
    <property type="entry name" value="Chaperone J-domain"/>
    <property type="match status" value="1"/>
</dbReference>
<keyword evidence="1" id="KW-0472">Membrane</keyword>
<dbReference type="AlphaFoldDB" id="A0A6F9DII1"/>
<dbReference type="Pfam" id="PF00226">
    <property type="entry name" value="DnaJ"/>
    <property type="match status" value="1"/>
</dbReference>
<feature type="domain" description="J" evidence="2">
    <location>
        <begin position="29"/>
        <end position="94"/>
    </location>
</feature>
<dbReference type="CDD" id="cd06257">
    <property type="entry name" value="DnaJ"/>
    <property type="match status" value="1"/>
</dbReference>
<keyword evidence="1" id="KW-1133">Transmembrane helix</keyword>
<evidence type="ECO:0000256" key="1">
    <source>
        <dbReference type="SAM" id="Phobius"/>
    </source>
</evidence>
<dbReference type="SMART" id="SM00271">
    <property type="entry name" value="DnaJ"/>
    <property type="match status" value="1"/>
</dbReference>
<accession>A0A6F9DII1</accession>
<evidence type="ECO:0000313" key="3">
    <source>
        <dbReference type="EMBL" id="CAB3263232.1"/>
    </source>
</evidence>
<gene>
    <name evidence="3" type="primary">LOC104266622-001</name>
</gene>
<dbReference type="InterPro" id="IPR036869">
    <property type="entry name" value="J_dom_sf"/>
</dbReference>
<name>A0A6F9DII1_9ASCI</name>
<dbReference type="PANTHER" id="PTHR44825:SF1">
    <property type="entry name" value="DNAJ HOMOLOG SUBFAMILY C MEMBER 4"/>
    <property type="match status" value="1"/>
</dbReference>
<evidence type="ECO:0000259" key="2">
    <source>
        <dbReference type="PROSITE" id="PS50076"/>
    </source>
</evidence>
<organism evidence="3">
    <name type="scientific">Phallusia mammillata</name>
    <dbReference type="NCBI Taxonomy" id="59560"/>
    <lineage>
        <taxon>Eukaryota</taxon>
        <taxon>Metazoa</taxon>
        <taxon>Chordata</taxon>
        <taxon>Tunicata</taxon>
        <taxon>Ascidiacea</taxon>
        <taxon>Phlebobranchia</taxon>
        <taxon>Ascidiidae</taxon>
        <taxon>Phallusia</taxon>
    </lineage>
</organism>
<reference evidence="3" key="1">
    <citation type="submission" date="2020-04" db="EMBL/GenBank/DDBJ databases">
        <authorList>
            <person name="Neveu A P."/>
        </authorList>
    </citation>
    <scope>NUCLEOTIDE SEQUENCE</scope>
    <source>
        <tissue evidence="3">Whole embryo</tissue>
    </source>
</reference>
<keyword evidence="1" id="KW-0812">Transmembrane</keyword>
<dbReference type="EMBL" id="LR787370">
    <property type="protein sequence ID" value="CAB3263232.1"/>
    <property type="molecule type" value="mRNA"/>
</dbReference>
<feature type="transmembrane region" description="Helical" evidence="1">
    <location>
        <begin position="128"/>
        <end position="145"/>
    </location>
</feature>
<sequence length="182" mass="21723">MLMLHRLISLKKPFLCSPKQLQNVRCFVNHYDTLEVDPTASSDEIRQSYIAKCKEFHPDKHQGDVKMQKKFVQIHAAYKVLSNPVSRRSYDNTTWINTGSKPFSKHMTQDNVNRNIPHNVTKQTHAKFFALFVTLVVMYIYLVSIEDRMRRKQQHDQVISYIQREQFYRNYVQKQKSQNKKE</sequence>
<dbReference type="Gene3D" id="1.10.287.110">
    <property type="entry name" value="DnaJ domain"/>
    <property type="match status" value="1"/>
</dbReference>
<dbReference type="PRINTS" id="PR00625">
    <property type="entry name" value="JDOMAIN"/>
</dbReference>
<protein>
    <submittedName>
        <fullName evidence="3">Uncharacterized protein LOC104266622</fullName>
    </submittedName>
</protein>
<dbReference type="PROSITE" id="PS50076">
    <property type="entry name" value="DNAJ_2"/>
    <property type="match status" value="1"/>
</dbReference>
<dbReference type="InterPro" id="IPR052763">
    <property type="entry name" value="DnaJ_C4"/>
</dbReference>
<dbReference type="InterPro" id="IPR001623">
    <property type="entry name" value="DnaJ_domain"/>
</dbReference>